<feature type="domain" description="Potassium channel" evidence="12">
    <location>
        <begin position="416"/>
        <end position="482"/>
    </location>
</feature>
<dbReference type="InterPro" id="IPR003280">
    <property type="entry name" value="2pore_dom_K_chnl"/>
</dbReference>
<proteinExistence type="inferred from homology"/>
<evidence type="ECO:0000256" key="5">
    <source>
        <dbReference type="ARBA" id="ARBA00023065"/>
    </source>
</evidence>
<dbReference type="InterPro" id="IPR013099">
    <property type="entry name" value="K_chnl_dom"/>
</dbReference>
<dbReference type="OrthoDB" id="297496at2759"/>
<comment type="subcellular location">
    <subcellularLocation>
        <location evidence="1">Membrane</location>
        <topology evidence="1">Multi-pass membrane protein</topology>
    </subcellularLocation>
</comment>
<feature type="signal peptide" evidence="11">
    <location>
        <begin position="1"/>
        <end position="18"/>
    </location>
</feature>
<feature type="transmembrane region" description="Helical" evidence="10">
    <location>
        <begin position="228"/>
        <end position="248"/>
    </location>
</feature>
<feature type="region of interest" description="Disordered" evidence="9">
    <location>
        <begin position="750"/>
        <end position="837"/>
    </location>
</feature>
<feature type="transmembrane region" description="Helical" evidence="10">
    <location>
        <begin position="464"/>
        <end position="483"/>
    </location>
</feature>
<dbReference type="GO" id="GO:0015271">
    <property type="term" value="F:outward rectifier potassium channel activity"/>
    <property type="evidence" value="ECO:0007669"/>
    <property type="project" value="TreeGrafter"/>
</dbReference>
<name>A0A0L6VA45_9BASI</name>
<feature type="region of interest" description="Disordered" evidence="9">
    <location>
        <begin position="656"/>
        <end position="718"/>
    </location>
</feature>
<dbReference type="GO" id="GO:0030322">
    <property type="term" value="P:stabilization of membrane potential"/>
    <property type="evidence" value="ECO:0007669"/>
    <property type="project" value="TreeGrafter"/>
</dbReference>
<dbReference type="AlphaFoldDB" id="A0A0L6VA45"/>
<feature type="transmembrane region" description="Helical" evidence="10">
    <location>
        <begin position="127"/>
        <end position="149"/>
    </location>
</feature>
<evidence type="ECO:0000259" key="12">
    <source>
        <dbReference type="Pfam" id="PF07885"/>
    </source>
</evidence>
<evidence type="ECO:0000256" key="9">
    <source>
        <dbReference type="SAM" id="MobiDB-lite"/>
    </source>
</evidence>
<dbReference type="PRINTS" id="PR01333">
    <property type="entry name" value="2POREKCHANEL"/>
</dbReference>
<keyword evidence="2 8" id="KW-0813">Transport</keyword>
<dbReference type="EMBL" id="LAVV01006973">
    <property type="protein sequence ID" value="KNZ57584.1"/>
    <property type="molecule type" value="Genomic_DNA"/>
</dbReference>
<feature type="compositionally biased region" description="Polar residues" evidence="9">
    <location>
        <begin position="807"/>
        <end position="818"/>
    </location>
</feature>
<dbReference type="VEuPathDB" id="FungiDB:VP01_2122g4"/>
<accession>A0A0L6VA45</accession>
<evidence type="ECO:0000256" key="11">
    <source>
        <dbReference type="SAM" id="SignalP"/>
    </source>
</evidence>
<dbReference type="Pfam" id="PF07885">
    <property type="entry name" value="Ion_trans_2"/>
    <property type="match status" value="2"/>
</dbReference>
<comment type="similarity">
    <text evidence="8">Belongs to the two pore domain potassium channel (TC 1.A.1.8) family.</text>
</comment>
<evidence type="ECO:0000256" key="1">
    <source>
        <dbReference type="ARBA" id="ARBA00004141"/>
    </source>
</evidence>
<dbReference type="SUPFAM" id="SSF81324">
    <property type="entry name" value="Voltage-gated potassium channels"/>
    <property type="match status" value="2"/>
</dbReference>
<dbReference type="PANTHER" id="PTHR11003">
    <property type="entry name" value="POTASSIUM CHANNEL, SUBFAMILY K"/>
    <property type="match status" value="1"/>
</dbReference>
<keyword evidence="5 8" id="KW-0406">Ion transport</keyword>
<feature type="transmembrane region" description="Helical" evidence="10">
    <location>
        <begin position="169"/>
        <end position="192"/>
    </location>
</feature>
<keyword evidence="3 8" id="KW-0812">Transmembrane</keyword>
<evidence type="ECO:0000256" key="7">
    <source>
        <dbReference type="ARBA" id="ARBA00023303"/>
    </source>
</evidence>
<keyword evidence="11" id="KW-0732">Signal</keyword>
<comment type="caution">
    <text evidence="13">The sequence shown here is derived from an EMBL/GenBank/DDBJ whole genome shotgun (WGS) entry which is preliminary data.</text>
</comment>
<feature type="transmembrane region" description="Helical" evidence="10">
    <location>
        <begin position="94"/>
        <end position="115"/>
    </location>
</feature>
<keyword evidence="6 10" id="KW-0472">Membrane</keyword>
<evidence type="ECO:0000313" key="13">
    <source>
        <dbReference type="EMBL" id="KNZ57584.1"/>
    </source>
</evidence>
<dbReference type="Proteomes" id="UP000037035">
    <property type="component" value="Unassembled WGS sequence"/>
</dbReference>
<dbReference type="PANTHER" id="PTHR11003:SF330">
    <property type="entry name" value="POTASSIUM CHANNEL DOMAIN-CONTAINING PROTEIN"/>
    <property type="match status" value="1"/>
</dbReference>
<sequence length="837" mass="92406">MTVRLLAFLFSVLPKTFTNNNHQDHQDACDHNPNSQNSTRLAPLIPALGCPLAALLEIPVLAERSWAPSQNTPLLFMAFIVSVVMPKSEPDLTLFFSFALHLLIQGLIGNISLICRYFEYRPQISTLLAIATLTIHDSLNLGILIQLALTNTNSSHGSLGSFWMLLARYISFLFIHVSFSTVSVFCNLTLIIDYVRVDNFRAKGEAKMLIIILFSSTGSGLTTKQRTLAIVVMCLLLYIGIGAVIFALLESHRISFSDALYFSVCTVTTVGFGDITPTRTVTRVFNFFYAIVGVVILALTVSTSRDTIIEAFESLVRARRRAIAHQGKRLYRAATKQLTHDDYAKALSESDTSHHKNSIGNSFFRWRLRRATHTSLRPSDSHATDSQVPFQQFQHRVLKEEQKEVRSRLFIATFLFACFWLLGGAVSFSIPSGWTYGQALYFGYVAFLTLGYGDFTVQSSGGRAFFIAWSLLGIGNMSLLLSGGSQQGFLTQAWEMRYKRAITKSRHRKRALSREVTMQLNGVDGTANAPTYSAQQSEGGAADVNHTLDQLLSTAEEFLKHAQFWMNGKTGEAPARLTQMMKDAEQVDGLEGAVSKGGLIDKVTSEQRRRVLFLMSFAKSFEILTQEVCQAKAIVQANAEQLDSLQTMINSHHCDFSLPSSPQHLPSSLQGQRQDDSSATTPYHESPRIEQVVPARTFSPGQPLCSPPPLARSSSKSPRFRNEILADSHPGPFVPHTPIFSTLQPEPIVTFSTPDERLPVRNSNLDGPTPSENCGTPSEGPLPPPLVPPFIHPISFQPPARPIPSELGSQSPAHSPSLINPLPAPLINAHIHDSPRT</sequence>
<feature type="transmembrane region" description="Helical" evidence="10">
    <location>
        <begin position="434"/>
        <end position="452"/>
    </location>
</feature>
<dbReference type="Gene3D" id="1.10.287.70">
    <property type="match status" value="2"/>
</dbReference>
<gene>
    <name evidence="13" type="ORF">VP01_2122g4</name>
</gene>
<feature type="transmembrane region" description="Helical" evidence="10">
    <location>
        <begin position="409"/>
        <end position="428"/>
    </location>
</feature>
<evidence type="ECO:0000256" key="2">
    <source>
        <dbReference type="ARBA" id="ARBA00022448"/>
    </source>
</evidence>
<protein>
    <recommendedName>
        <fullName evidence="12">Potassium channel domain-containing protein</fullName>
    </recommendedName>
</protein>
<feature type="domain" description="Potassium channel" evidence="12">
    <location>
        <begin position="234"/>
        <end position="308"/>
    </location>
</feature>
<evidence type="ECO:0000256" key="10">
    <source>
        <dbReference type="SAM" id="Phobius"/>
    </source>
</evidence>
<dbReference type="GO" id="GO:0005886">
    <property type="term" value="C:plasma membrane"/>
    <property type="evidence" value="ECO:0007669"/>
    <property type="project" value="TreeGrafter"/>
</dbReference>
<reference evidence="13 14" key="1">
    <citation type="submission" date="2015-08" db="EMBL/GenBank/DDBJ databases">
        <title>Next Generation Sequencing and Analysis of the Genome of Puccinia sorghi L Schw, the Causal Agent of Maize Common Rust.</title>
        <authorList>
            <person name="Rochi L."/>
            <person name="Burguener G."/>
            <person name="Darino M."/>
            <person name="Turjanski A."/>
            <person name="Kreff E."/>
            <person name="Dieguez M.J."/>
            <person name="Sacco F."/>
        </authorList>
    </citation>
    <scope>NUCLEOTIDE SEQUENCE [LARGE SCALE GENOMIC DNA]</scope>
    <source>
        <strain evidence="13 14">RO10H11247</strain>
    </source>
</reference>
<feature type="compositionally biased region" description="Pro residues" evidence="9">
    <location>
        <begin position="780"/>
        <end position="791"/>
    </location>
</feature>
<evidence type="ECO:0000256" key="6">
    <source>
        <dbReference type="ARBA" id="ARBA00023136"/>
    </source>
</evidence>
<keyword evidence="4 10" id="KW-1133">Transmembrane helix</keyword>
<evidence type="ECO:0000256" key="3">
    <source>
        <dbReference type="ARBA" id="ARBA00022692"/>
    </source>
</evidence>
<keyword evidence="14" id="KW-1185">Reference proteome</keyword>
<dbReference type="STRING" id="27349.A0A0L6VA45"/>
<feature type="compositionally biased region" description="Polar residues" evidence="9">
    <location>
        <begin position="761"/>
        <end position="776"/>
    </location>
</feature>
<organism evidence="13 14">
    <name type="scientific">Puccinia sorghi</name>
    <dbReference type="NCBI Taxonomy" id="27349"/>
    <lineage>
        <taxon>Eukaryota</taxon>
        <taxon>Fungi</taxon>
        <taxon>Dikarya</taxon>
        <taxon>Basidiomycota</taxon>
        <taxon>Pucciniomycotina</taxon>
        <taxon>Pucciniomycetes</taxon>
        <taxon>Pucciniales</taxon>
        <taxon>Pucciniaceae</taxon>
        <taxon>Puccinia</taxon>
    </lineage>
</organism>
<feature type="chain" id="PRO_5005568320" description="Potassium channel domain-containing protein" evidence="11">
    <location>
        <begin position="19"/>
        <end position="837"/>
    </location>
</feature>
<dbReference type="GO" id="GO:0022841">
    <property type="term" value="F:potassium ion leak channel activity"/>
    <property type="evidence" value="ECO:0007669"/>
    <property type="project" value="TreeGrafter"/>
</dbReference>
<feature type="compositionally biased region" description="Low complexity" evidence="9">
    <location>
        <begin position="657"/>
        <end position="672"/>
    </location>
</feature>
<evidence type="ECO:0000256" key="4">
    <source>
        <dbReference type="ARBA" id="ARBA00022989"/>
    </source>
</evidence>
<feature type="transmembrane region" description="Helical" evidence="10">
    <location>
        <begin position="284"/>
        <end position="301"/>
    </location>
</feature>
<keyword evidence="7 8" id="KW-0407">Ion channel</keyword>
<evidence type="ECO:0000313" key="14">
    <source>
        <dbReference type="Proteomes" id="UP000037035"/>
    </source>
</evidence>
<evidence type="ECO:0000256" key="8">
    <source>
        <dbReference type="RuleBase" id="RU003857"/>
    </source>
</evidence>